<dbReference type="AlphaFoldDB" id="A0A285L2W5"/>
<dbReference type="InterPro" id="IPR019965">
    <property type="entry name" value="PPOX_F420-dep_Rv2061_put"/>
</dbReference>
<dbReference type="PANTHER" id="PTHR35176:SF11">
    <property type="entry name" value="PYRIDOXAMINE 5'-PHOSPHATE OXIDASE FAMILY PROTEIN"/>
    <property type="match status" value="1"/>
</dbReference>
<dbReference type="InterPro" id="IPR052019">
    <property type="entry name" value="F420H2_bilvrd_red/Heme_oxyg"/>
</dbReference>
<accession>A0A285L2W5</accession>
<dbReference type="SUPFAM" id="SSF50475">
    <property type="entry name" value="FMN-binding split barrel"/>
    <property type="match status" value="1"/>
</dbReference>
<dbReference type="PANTHER" id="PTHR35176">
    <property type="entry name" value="HEME OXYGENASE HI_0854-RELATED"/>
    <property type="match status" value="1"/>
</dbReference>
<dbReference type="GO" id="GO:0016627">
    <property type="term" value="F:oxidoreductase activity, acting on the CH-CH group of donors"/>
    <property type="evidence" value="ECO:0007669"/>
    <property type="project" value="TreeGrafter"/>
</dbReference>
<dbReference type="RefSeq" id="WP_097244214.1">
    <property type="nucleotide sequence ID" value="NZ_OBEG01000001.1"/>
</dbReference>
<organism evidence="3 4">
    <name type="scientific">Nocardia amikacinitolerans</name>
    <dbReference type="NCBI Taxonomy" id="756689"/>
    <lineage>
        <taxon>Bacteria</taxon>
        <taxon>Bacillati</taxon>
        <taxon>Actinomycetota</taxon>
        <taxon>Actinomycetes</taxon>
        <taxon>Mycobacteriales</taxon>
        <taxon>Nocardiaceae</taxon>
        <taxon>Nocardia</taxon>
    </lineage>
</organism>
<dbReference type="InterPro" id="IPR012349">
    <property type="entry name" value="Split_barrel_FMN-bd"/>
</dbReference>
<dbReference type="GO" id="GO:0005829">
    <property type="term" value="C:cytosol"/>
    <property type="evidence" value="ECO:0007669"/>
    <property type="project" value="TreeGrafter"/>
</dbReference>
<dbReference type="Gene3D" id="2.30.110.10">
    <property type="entry name" value="Electron Transport, Fmn-binding Protein, Chain A"/>
    <property type="match status" value="1"/>
</dbReference>
<dbReference type="STRING" id="1379680.GCA_001612615_06258"/>
<name>A0A285L2W5_9NOCA</name>
<dbReference type="InterPro" id="IPR011576">
    <property type="entry name" value="Pyridox_Oxase_N"/>
</dbReference>
<dbReference type="OrthoDB" id="5738083at2"/>
<keyword evidence="1" id="KW-0560">Oxidoreductase</keyword>
<evidence type="ECO:0000313" key="4">
    <source>
        <dbReference type="Proteomes" id="UP000219565"/>
    </source>
</evidence>
<evidence type="ECO:0000313" key="3">
    <source>
        <dbReference type="EMBL" id="SNY79272.1"/>
    </source>
</evidence>
<dbReference type="Pfam" id="PF01243">
    <property type="entry name" value="PNPOx_N"/>
    <property type="match status" value="1"/>
</dbReference>
<evidence type="ECO:0000259" key="2">
    <source>
        <dbReference type="Pfam" id="PF01243"/>
    </source>
</evidence>
<gene>
    <name evidence="3" type="ORF">SAMN04244553_1551</name>
</gene>
<protein>
    <recommendedName>
        <fullName evidence="2">Pyridoxamine 5'-phosphate oxidase N-terminal domain-containing protein</fullName>
    </recommendedName>
</protein>
<evidence type="ECO:0000256" key="1">
    <source>
        <dbReference type="ARBA" id="ARBA00023002"/>
    </source>
</evidence>
<dbReference type="EMBL" id="OBEG01000001">
    <property type="protein sequence ID" value="SNY79272.1"/>
    <property type="molecule type" value="Genomic_DNA"/>
</dbReference>
<reference evidence="3 4" key="1">
    <citation type="submission" date="2017-09" db="EMBL/GenBank/DDBJ databases">
        <authorList>
            <person name="Ehlers B."/>
            <person name="Leendertz F.H."/>
        </authorList>
    </citation>
    <scope>NUCLEOTIDE SEQUENCE [LARGE SCALE GENOMIC DNA]</scope>
    <source>
        <strain evidence="3 4">DSM 45537</strain>
    </source>
</reference>
<sequence>MTNSLGAAGSADYVQLTTYRKDGTPVATPVWAVADGDKLYVWTVTDSWKVKRLRRNPACTVQACDFSGKRVHGAVIAGSGRVLDTEGTERVRKLLRKKYWLLGPITILASNLRRGKAGTIGIEFTPDA</sequence>
<proteinExistence type="predicted"/>
<keyword evidence="4" id="KW-1185">Reference proteome</keyword>
<dbReference type="NCBIfam" id="TIGR03666">
    <property type="entry name" value="Rv2061_F420"/>
    <property type="match status" value="1"/>
</dbReference>
<feature type="domain" description="Pyridoxamine 5'-phosphate oxidase N-terminal" evidence="2">
    <location>
        <begin position="12"/>
        <end position="91"/>
    </location>
</feature>
<dbReference type="GO" id="GO:0070967">
    <property type="term" value="F:coenzyme F420 binding"/>
    <property type="evidence" value="ECO:0007669"/>
    <property type="project" value="TreeGrafter"/>
</dbReference>
<dbReference type="Proteomes" id="UP000219565">
    <property type="component" value="Unassembled WGS sequence"/>
</dbReference>